<dbReference type="Pfam" id="PF00168">
    <property type="entry name" value="C2"/>
    <property type="match status" value="1"/>
</dbReference>
<accession>A0A251VAB6</accession>
<dbReference type="InterPro" id="IPR000008">
    <property type="entry name" value="C2_dom"/>
</dbReference>
<dbReference type="OrthoDB" id="270970at2759"/>
<proteinExistence type="predicted"/>
<dbReference type="EMBL" id="CM007892">
    <property type="protein sequence ID" value="OTG31902.1"/>
    <property type="molecule type" value="Genomic_DNA"/>
</dbReference>
<dbReference type="SMART" id="SM00239">
    <property type="entry name" value="C2"/>
    <property type="match status" value="1"/>
</dbReference>
<dbReference type="AlphaFoldDB" id="A0A251VAB6"/>
<name>A0A251VAB6_HELAN</name>
<reference evidence="3" key="2">
    <citation type="submission" date="2017-02" db="EMBL/GenBank/DDBJ databases">
        <title>Sunflower complete genome.</title>
        <authorList>
            <person name="Langlade N."/>
            <person name="Munos S."/>
        </authorList>
    </citation>
    <scope>NUCLEOTIDE SEQUENCE [LARGE SCALE GENOMIC DNA]</scope>
    <source>
        <tissue evidence="3">Leaves</tissue>
    </source>
</reference>
<dbReference type="InParanoid" id="A0A251VAB6"/>
<dbReference type="SUPFAM" id="SSF49562">
    <property type="entry name" value="C2 domain (Calcium/lipid-binding domain, CaLB)"/>
    <property type="match status" value="1"/>
</dbReference>
<dbReference type="Proteomes" id="UP000215914">
    <property type="component" value="Chromosome 3"/>
</dbReference>
<dbReference type="PROSITE" id="PS50004">
    <property type="entry name" value="C2"/>
    <property type="match status" value="1"/>
</dbReference>
<evidence type="ECO:0000313" key="4">
    <source>
        <dbReference type="Proteomes" id="UP000215914"/>
    </source>
</evidence>
<sequence length="307" mass="33230">MGGETSLELTIISAKDLYNVNIFAKMNVYAVVSITGNQDQKQKTHVDEDGDSNPTWNHRMKFTIDESAALQNRLTLVVNIKAVGMFGDKDVGEVHVPVKELLDGDYTGRRPLQFVCYQVLKPSGHPKGELSFSYKFGGKSEGKPNKADKLDEPAMAYPAVGSGFGSEYPPLYAGTVGAALGSYLPTSTVDPGSYPYPPDEGVSPFGKPNKVDKLDEPNMVYPAVGSEFSSVYPPLYATPVSAALESYPPAPTMAAHDTYPPTGGAYYPPPAGYPQAQAGYAYQWQPTYDVYPPQPAPGYGGYTQWRN</sequence>
<reference evidence="2 4" key="1">
    <citation type="journal article" date="2017" name="Nature">
        <title>The sunflower genome provides insights into oil metabolism, flowering and Asterid evolution.</title>
        <authorList>
            <person name="Badouin H."/>
            <person name="Gouzy J."/>
            <person name="Grassa C.J."/>
            <person name="Murat F."/>
            <person name="Staton S.E."/>
            <person name="Cottret L."/>
            <person name="Lelandais-Briere C."/>
            <person name="Owens G.L."/>
            <person name="Carrere S."/>
            <person name="Mayjonade B."/>
            <person name="Legrand L."/>
            <person name="Gill N."/>
            <person name="Kane N.C."/>
            <person name="Bowers J.E."/>
            <person name="Hubner S."/>
            <person name="Bellec A."/>
            <person name="Berard A."/>
            <person name="Berges H."/>
            <person name="Blanchet N."/>
            <person name="Boniface M.C."/>
            <person name="Brunel D."/>
            <person name="Catrice O."/>
            <person name="Chaidir N."/>
            <person name="Claudel C."/>
            <person name="Donnadieu C."/>
            <person name="Faraut T."/>
            <person name="Fievet G."/>
            <person name="Helmstetter N."/>
            <person name="King M."/>
            <person name="Knapp S.J."/>
            <person name="Lai Z."/>
            <person name="Le Paslier M.C."/>
            <person name="Lippi Y."/>
            <person name="Lorenzon L."/>
            <person name="Mandel J.R."/>
            <person name="Marage G."/>
            <person name="Marchand G."/>
            <person name="Marquand E."/>
            <person name="Bret-Mestries E."/>
            <person name="Morien E."/>
            <person name="Nambeesan S."/>
            <person name="Nguyen T."/>
            <person name="Pegot-Espagnet P."/>
            <person name="Pouilly N."/>
            <person name="Raftis F."/>
            <person name="Sallet E."/>
            <person name="Schiex T."/>
            <person name="Thomas J."/>
            <person name="Vandecasteele C."/>
            <person name="Vares D."/>
            <person name="Vear F."/>
            <person name="Vautrin S."/>
            <person name="Crespi M."/>
            <person name="Mangin B."/>
            <person name="Burke J.M."/>
            <person name="Salse J."/>
            <person name="Munos S."/>
            <person name="Vincourt P."/>
            <person name="Rieseberg L.H."/>
            <person name="Langlade N.B."/>
        </authorList>
    </citation>
    <scope>NUCLEOTIDE SEQUENCE [LARGE SCALE GENOMIC DNA]</scope>
    <source>
        <strain evidence="4">cv. SF193</strain>
        <tissue evidence="2">Leaves</tissue>
    </source>
</reference>
<organism evidence="3 4">
    <name type="scientific">Helianthus annuus</name>
    <name type="common">Common sunflower</name>
    <dbReference type="NCBI Taxonomy" id="4232"/>
    <lineage>
        <taxon>Eukaryota</taxon>
        <taxon>Viridiplantae</taxon>
        <taxon>Streptophyta</taxon>
        <taxon>Embryophyta</taxon>
        <taxon>Tracheophyta</taxon>
        <taxon>Spermatophyta</taxon>
        <taxon>Magnoliopsida</taxon>
        <taxon>eudicotyledons</taxon>
        <taxon>Gunneridae</taxon>
        <taxon>Pentapetalae</taxon>
        <taxon>asterids</taxon>
        <taxon>campanulids</taxon>
        <taxon>Asterales</taxon>
        <taxon>Asteraceae</taxon>
        <taxon>Asteroideae</taxon>
        <taxon>Heliantheae alliance</taxon>
        <taxon>Heliantheae</taxon>
        <taxon>Helianthus</taxon>
    </lineage>
</organism>
<reference evidence="2" key="3">
    <citation type="submission" date="2020-06" db="EMBL/GenBank/DDBJ databases">
        <title>Helianthus annuus Genome sequencing and assembly Release 2.</title>
        <authorList>
            <person name="Gouzy J."/>
            <person name="Langlade N."/>
            <person name="Munos S."/>
        </authorList>
    </citation>
    <scope>NUCLEOTIDE SEQUENCE</scope>
    <source>
        <tissue evidence="2">Leaves</tissue>
    </source>
</reference>
<dbReference type="InterPro" id="IPR035892">
    <property type="entry name" value="C2_domain_sf"/>
</dbReference>
<dbReference type="PANTHER" id="PTHR32246:SF173">
    <property type="entry name" value="C2 DOMAIN-CONTAINING PROTEIN"/>
    <property type="match status" value="1"/>
</dbReference>
<gene>
    <name evidence="3" type="ORF">HannXRQ_Chr03g0080801</name>
    <name evidence="2" type="ORF">HanXRQr2_Chr03g0123081</name>
</gene>
<feature type="domain" description="C2" evidence="1">
    <location>
        <begin position="1"/>
        <end position="114"/>
    </location>
</feature>
<evidence type="ECO:0000259" key="1">
    <source>
        <dbReference type="PROSITE" id="PS50004"/>
    </source>
</evidence>
<dbReference type="Gramene" id="mRNA:HanXRQr2_Chr03g0123081">
    <property type="protein sequence ID" value="CDS:HanXRQr2_Chr03g0123081.1"/>
    <property type="gene ID" value="HanXRQr2_Chr03g0123081"/>
</dbReference>
<evidence type="ECO:0000313" key="2">
    <source>
        <dbReference type="EMBL" id="KAF5815436.1"/>
    </source>
</evidence>
<dbReference type="EMBL" id="MNCJ02000318">
    <property type="protein sequence ID" value="KAF5815436.1"/>
    <property type="molecule type" value="Genomic_DNA"/>
</dbReference>
<dbReference type="GO" id="GO:0006952">
    <property type="term" value="P:defense response"/>
    <property type="evidence" value="ECO:0007669"/>
    <property type="project" value="InterPro"/>
</dbReference>
<dbReference type="FunCoup" id="A0A251VAB6">
    <property type="interactions" value="4"/>
</dbReference>
<dbReference type="CDD" id="cd04051">
    <property type="entry name" value="C2_SRC2_like"/>
    <property type="match status" value="1"/>
</dbReference>
<protein>
    <submittedName>
        <fullName evidence="2 3">C2 domain-containing protein</fullName>
    </submittedName>
</protein>
<dbReference type="Gene3D" id="2.60.40.150">
    <property type="entry name" value="C2 domain"/>
    <property type="match status" value="1"/>
</dbReference>
<evidence type="ECO:0000313" key="3">
    <source>
        <dbReference type="EMBL" id="OTG31902.1"/>
    </source>
</evidence>
<dbReference type="InterPro" id="IPR044750">
    <property type="entry name" value="C2_SRC2/BAP"/>
</dbReference>
<dbReference type="PANTHER" id="PTHR32246">
    <property type="entry name" value="INGRESSION PROTEIN FIC1"/>
    <property type="match status" value="1"/>
</dbReference>
<keyword evidence="4" id="KW-1185">Reference proteome</keyword>